<evidence type="ECO:0000313" key="2">
    <source>
        <dbReference type="EMBL" id="MBB6391729.1"/>
    </source>
</evidence>
<protein>
    <recommendedName>
        <fullName evidence="1">Bacteriophage T5 Orf172 DNA-binding domain-containing protein</fullName>
    </recommendedName>
</protein>
<accession>A0A7X0KV52</accession>
<sequence>MIEDRRCLAAGDGCRGDVPPDAPVTLCAGHLAAVAEWTEGEWGTSDVLPAPCRVCGCRWGVRYPSAWLCGVCEWRQGDVVDDELPPPRVEVVYYLRYADRVKIGTTARPRARLAAIRHDELLAFERGGRMRERQRHEQFADARLGTTEWFALTDGLRAHIVAVATGDGDPWQRHARWVSEALALRG</sequence>
<proteinExistence type="predicted"/>
<dbReference type="RefSeq" id="WP_309297726.1">
    <property type="nucleotide sequence ID" value="NZ_BAAAJR010000006.1"/>
</dbReference>
<keyword evidence="3" id="KW-1185">Reference proteome</keyword>
<reference evidence="2 3" key="1">
    <citation type="submission" date="2020-08" db="EMBL/GenBank/DDBJ databases">
        <title>Sequencing the genomes of 1000 actinobacteria strains.</title>
        <authorList>
            <person name="Klenk H.-P."/>
        </authorList>
    </citation>
    <scope>NUCLEOTIDE SEQUENCE [LARGE SCALE GENOMIC DNA]</scope>
    <source>
        <strain evidence="2 3">DSM 12511</strain>
    </source>
</reference>
<dbReference type="EMBL" id="JACHML010000001">
    <property type="protein sequence ID" value="MBB6391729.1"/>
    <property type="molecule type" value="Genomic_DNA"/>
</dbReference>
<organism evidence="2 3">
    <name type="scientific">Microbacterium thalassium</name>
    <dbReference type="NCBI Taxonomy" id="362649"/>
    <lineage>
        <taxon>Bacteria</taxon>
        <taxon>Bacillati</taxon>
        <taxon>Actinomycetota</taxon>
        <taxon>Actinomycetes</taxon>
        <taxon>Micrococcales</taxon>
        <taxon>Microbacteriaceae</taxon>
        <taxon>Microbacterium</taxon>
    </lineage>
</organism>
<evidence type="ECO:0000313" key="3">
    <source>
        <dbReference type="Proteomes" id="UP000537775"/>
    </source>
</evidence>
<dbReference type="InterPro" id="IPR018306">
    <property type="entry name" value="Phage_T5_Orf172_DNA-bd"/>
</dbReference>
<gene>
    <name evidence="2" type="ORF">HD594_002042</name>
</gene>
<dbReference type="SMART" id="SM00974">
    <property type="entry name" value="T5orf172"/>
    <property type="match status" value="1"/>
</dbReference>
<name>A0A7X0KV52_9MICO</name>
<dbReference type="Proteomes" id="UP000537775">
    <property type="component" value="Unassembled WGS sequence"/>
</dbReference>
<comment type="caution">
    <text evidence="2">The sequence shown here is derived from an EMBL/GenBank/DDBJ whole genome shotgun (WGS) entry which is preliminary data.</text>
</comment>
<dbReference type="AlphaFoldDB" id="A0A7X0KV52"/>
<evidence type="ECO:0000259" key="1">
    <source>
        <dbReference type="SMART" id="SM00974"/>
    </source>
</evidence>
<feature type="domain" description="Bacteriophage T5 Orf172 DNA-binding" evidence="1">
    <location>
        <begin position="95"/>
        <end position="163"/>
    </location>
</feature>